<accession>A0A9D1P4A7</accession>
<dbReference type="Pfam" id="PF17853">
    <property type="entry name" value="GGDEF_2"/>
    <property type="match status" value="1"/>
</dbReference>
<evidence type="ECO:0000256" key="1">
    <source>
        <dbReference type="ARBA" id="ARBA00006754"/>
    </source>
</evidence>
<dbReference type="InterPro" id="IPR041522">
    <property type="entry name" value="CdaR_GGDEF"/>
</dbReference>
<dbReference type="Gene3D" id="1.10.10.2840">
    <property type="entry name" value="PucR C-terminal helix-turn-helix domain"/>
    <property type="match status" value="1"/>
</dbReference>
<dbReference type="PANTHER" id="PTHR33744:SF1">
    <property type="entry name" value="DNA-BINDING TRANSCRIPTIONAL ACTIVATOR ADER"/>
    <property type="match status" value="1"/>
</dbReference>
<feature type="domain" description="PucR C-terminal helix-turn-helix" evidence="2">
    <location>
        <begin position="446"/>
        <end position="501"/>
    </location>
</feature>
<evidence type="ECO:0000313" key="4">
    <source>
        <dbReference type="EMBL" id="HIV25343.1"/>
    </source>
</evidence>
<proteinExistence type="inferred from homology"/>
<dbReference type="Proteomes" id="UP000824169">
    <property type="component" value="Unassembled WGS sequence"/>
</dbReference>
<comment type="similarity">
    <text evidence="1">Belongs to the CdaR family.</text>
</comment>
<evidence type="ECO:0000259" key="3">
    <source>
        <dbReference type="Pfam" id="PF17853"/>
    </source>
</evidence>
<comment type="caution">
    <text evidence="4">The sequence shown here is derived from an EMBL/GenBank/DDBJ whole genome shotgun (WGS) entry which is preliminary data.</text>
</comment>
<reference evidence="4" key="2">
    <citation type="journal article" date="2021" name="PeerJ">
        <title>Extensive microbial diversity within the chicken gut microbiome revealed by metagenomics and culture.</title>
        <authorList>
            <person name="Gilroy R."/>
            <person name="Ravi A."/>
            <person name="Getino M."/>
            <person name="Pursley I."/>
            <person name="Horton D.L."/>
            <person name="Alikhan N.F."/>
            <person name="Baker D."/>
            <person name="Gharbi K."/>
            <person name="Hall N."/>
            <person name="Watson M."/>
            <person name="Adriaenssens E.M."/>
            <person name="Foster-Nyarko E."/>
            <person name="Jarju S."/>
            <person name="Secka A."/>
            <person name="Antonio M."/>
            <person name="Oren A."/>
            <person name="Chaudhuri R.R."/>
            <person name="La Ragione R."/>
            <person name="Hildebrand F."/>
            <person name="Pallen M.J."/>
        </authorList>
    </citation>
    <scope>NUCLEOTIDE SEQUENCE</scope>
    <source>
        <strain evidence="4">CHK188-20938</strain>
    </source>
</reference>
<gene>
    <name evidence="4" type="ORF">IAB71_06090</name>
</gene>
<dbReference type="InterPro" id="IPR042070">
    <property type="entry name" value="PucR_C-HTH_sf"/>
</dbReference>
<feature type="domain" description="CdaR GGDEF-like" evidence="3">
    <location>
        <begin position="280"/>
        <end position="390"/>
    </location>
</feature>
<organism evidence="4 5">
    <name type="scientific">Candidatus Scatomonas pullistercoris</name>
    <dbReference type="NCBI Taxonomy" id="2840920"/>
    <lineage>
        <taxon>Bacteria</taxon>
        <taxon>Bacillati</taxon>
        <taxon>Bacillota</taxon>
        <taxon>Clostridia</taxon>
        <taxon>Lachnospirales</taxon>
        <taxon>Lachnospiraceae</taxon>
        <taxon>Lachnospiraceae incertae sedis</taxon>
        <taxon>Candidatus Scatomonas</taxon>
    </lineage>
</organism>
<dbReference type="InterPro" id="IPR051448">
    <property type="entry name" value="CdaR-like_regulators"/>
</dbReference>
<protein>
    <submittedName>
        <fullName evidence="4">Helix-turn-helix domain-containing protein</fullName>
    </submittedName>
</protein>
<dbReference type="EMBL" id="DVOO01000016">
    <property type="protein sequence ID" value="HIV25343.1"/>
    <property type="molecule type" value="Genomic_DNA"/>
</dbReference>
<dbReference type="PANTHER" id="PTHR33744">
    <property type="entry name" value="CARBOHYDRATE DIACID REGULATOR"/>
    <property type="match status" value="1"/>
</dbReference>
<dbReference type="Pfam" id="PF13556">
    <property type="entry name" value="HTH_30"/>
    <property type="match status" value="1"/>
</dbReference>
<sequence length="518" mass="59271">MKLSPLLIVNYLQSRYSLETDASWDSTLTLGRPVFLDLAENWPENRVCLCGTVPGHLCTRPLPDHILVLYTDTSSSLPPQSSNKMLELSASCGLPELFNCLQKLFDYFDSWDDRLNSLTCHDASIQELLDASFSVFRNPLLLRAADFSLLACSSIIDENPKLAHLTDPDSSFETLSICKLDPLYLDARNHTAPFYFPEYLSGSRELCVNLFQHGSYSHRLVVAEELEPIQASAAPLLEHLSGYVQTILNHSEQSSIGAGYTLEHLLSDIISEQQANYSLIENQLSEFGWYSSHNYCCMSLKVASLDQQNLTTKYLCSHVEKIVPGSCAFPYGDELVIFVNLTRYDGTVDQLINRIVFFLRDNFLKTGVSNPVQGTLELRHCYLQSRIALDTGSKYQTYRWIHKFEDISLKYLLECCTRDLPTHMVCSPKILTLKAYDIKHHSEYCKTLETYLDTHLNAVQASQRLFIHRSTFLYRLERIRELISIDFEDMEQLFYLMISFRLLKLHRGASSETIELHN</sequence>
<dbReference type="AlphaFoldDB" id="A0A9D1P4A7"/>
<reference evidence="4" key="1">
    <citation type="submission" date="2020-10" db="EMBL/GenBank/DDBJ databases">
        <authorList>
            <person name="Gilroy R."/>
        </authorList>
    </citation>
    <scope>NUCLEOTIDE SEQUENCE</scope>
    <source>
        <strain evidence="4">CHK188-20938</strain>
    </source>
</reference>
<name>A0A9D1P4A7_9FIRM</name>
<evidence type="ECO:0000259" key="2">
    <source>
        <dbReference type="Pfam" id="PF13556"/>
    </source>
</evidence>
<dbReference type="InterPro" id="IPR025736">
    <property type="entry name" value="PucR_C-HTH_dom"/>
</dbReference>
<evidence type="ECO:0000313" key="5">
    <source>
        <dbReference type="Proteomes" id="UP000824169"/>
    </source>
</evidence>